<accession>A0AAU8B5F2</accession>
<protein>
    <submittedName>
        <fullName evidence="1">Uncharacterized protein</fullName>
    </submittedName>
</protein>
<evidence type="ECO:0000313" key="1">
    <source>
        <dbReference type="EMBL" id="XCD07580.1"/>
    </source>
</evidence>
<reference evidence="1" key="1">
    <citation type="submission" date="2024-03" db="EMBL/GenBank/DDBJ databases">
        <title>Diverse circular DNA viruses in blood, oral, and fecal samples of captive lemurs.</title>
        <authorList>
            <person name="Paietta E.N."/>
            <person name="Kraberger S."/>
            <person name="Lund M.C."/>
            <person name="Custer J.M."/>
            <person name="Vargas K.M."/>
            <person name="Ehmke E.E."/>
            <person name="Yoder A.D."/>
            <person name="Varsani A."/>
        </authorList>
    </citation>
    <scope>NUCLEOTIDE SEQUENCE</scope>
    <source>
        <strain evidence="1">Duke_28FS_2</strain>
    </source>
</reference>
<sequence length="52" mass="5802">MLRVTIDVDAPVGQAIGIKEQLAMMAESFGDIRRVSVDELRPEQIKMDGKGW</sequence>
<name>A0AAU8B5F2_9CAUD</name>
<proteinExistence type="predicted"/>
<dbReference type="EMBL" id="PP511792">
    <property type="protein sequence ID" value="XCD07580.1"/>
    <property type="molecule type" value="Genomic_DNA"/>
</dbReference>
<organism evidence="1">
    <name type="scientific">Dulem virus 33</name>
    <dbReference type="NCBI Taxonomy" id="3145751"/>
    <lineage>
        <taxon>Viruses</taxon>
        <taxon>Duplodnaviria</taxon>
        <taxon>Heunggongvirae</taxon>
        <taxon>Uroviricota</taxon>
        <taxon>Caudoviricetes</taxon>
    </lineage>
</organism>